<dbReference type="PANTHER" id="PTHR46580:SF2">
    <property type="entry name" value="MAM DOMAIN-CONTAINING PROTEIN"/>
    <property type="match status" value="1"/>
</dbReference>
<keyword evidence="1" id="KW-0732">Signal</keyword>
<dbReference type="InterPro" id="IPR013517">
    <property type="entry name" value="FG-GAP"/>
</dbReference>
<dbReference type="InterPro" id="IPR028994">
    <property type="entry name" value="Integrin_alpha_N"/>
</dbReference>
<name>S4XRZ9_SORCE</name>
<dbReference type="OrthoDB" id="502520at2"/>
<dbReference type="Pfam" id="PF13517">
    <property type="entry name" value="FG-GAP_3"/>
    <property type="match status" value="2"/>
</dbReference>
<evidence type="ECO:0008006" key="4">
    <source>
        <dbReference type="Google" id="ProtNLM"/>
    </source>
</evidence>
<sequence>MRGLMVVLERLAAASGVLVALGCAQDAGPRDRGLRTLDPPGAPMGAAVQRANGSAWKVIQGADFNLDGMADVLWNDPEQNLMAVWLMEGSQLLAPGPSIPGPLGDGWIAASAADFNLDGMADVLWNEPEQNLMAVWLMGGSQLLAPGPSIPGPLGDGWIAASAADFNLDGMADVLWNDPEQNLMTVWLMDGTRLLAPGPVIPGPLGGGWVAVQNLFDLNRDNMADVVWNNPERNLMAVWLMEGTRLLAPGPSIPGPAGDGWKAVAVGDANFDGMGDVVWNNPEQNLMAVWLMEGSQLLAPGPVIPGPLGDGWIVVTANDFSGDGEADVLWTNGEQGLMAIWLMDGSRLLAPGPVIPGPLGEGWAVRTAGDTNFDSLADAMWQADGTNLMAVWLMEGSRLLAPGPVIPGPSP</sequence>
<protein>
    <recommendedName>
        <fullName evidence="4">VCBS repeat-containing protein</fullName>
    </recommendedName>
</protein>
<proteinExistence type="predicted"/>
<dbReference type="PANTHER" id="PTHR46580">
    <property type="entry name" value="SENSOR KINASE-RELATED"/>
    <property type="match status" value="1"/>
</dbReference>
<evidence type="ECO:0000313" key="2">
    <source>
        <dbReference type="EMBL" id="AGP34670.1"/>
    </source>
</evidence>
<dbReference type="RefSeq" id="WP_020733822.1">
    <property type="nucleotide sequence ID" value="NC_021658.1"/>
</dbReference>
<dbReference type="AlphaFoldDB" id="S4XRZ9"/>
<evidence type="ECO:0000313" key="3">
    <source>
        <dbReference type="Proteomes" id="UP000014803"/>
    </source>
</evidence>
<evidence type="ECO:0000256" key="1">
    <source>
        <dbReference type="ARBA" id="ARBA00022729"/>
    </source>
</evidence>
<reference evidence="2 3" key="1">
    <citation type="journal article" date="2013" name="Sci. Rep.">
        <title>Extraordinary expansion of a Sorangium cellulosum genome from an alkaline milieu.</title>
        <authorList>
            <person name="Han K."/>
            <person name="Li Z.F."/>
            <person name="Peng R."/>
            <person name="Zhu L.P."/>
            <person name="Zhou T."/>
            <person name="Wang L.G."/>
            <person name="Li S.G."/>
            <person name="Zhang X.B."/>
            <person name="Hu W."/>
            <person name="Wu Z.H."/>
            <person name="Qin N."/>
            <person name="Li Y.Z."/>
        </authorList>
    </citation>
    <scope>NUCLEOTIDE SEQUENCE [LARGE SCALE GENOMIC DNA]</scope>
    <source>
        <strain evidence="2 3">So0157-2</strain>
    </source>
</reference>
<dbReference type="Gene3D" id="2.130.10.130">
    <property type="entry name" value="Integrin alpha, N-terminal"/>
    <property type="match status" value="2"/>
</dbReference>
<dbReference type="KEGG" id="scu:SCE1572_09190"/>
<dbReference type="STRING" id="1254432.SCE1572_09190"/>
<dbReference type="PATRIC" id="fig|1254432.3.peg.2057"/>
<accession>S4XRZ9</accession>
<dbReference type="SUPFAM" id="SSF69318">
    <property type="entry name" value="Integrin alpha N-terminal domain"/>
    <property type="match status" value="1"/>
</dbReference>
<dbReference type="eggNOG" id="COG3266">
    <property type="taxonomic scope" value="Bacteria"/>
</dbReference>
<dbReference type="EMBL" id="CP003969">
    <property type="protein sequence ID" value="AGP34670.1"/>
    <property type="molecule type" value="Genomic_DNA"/>
</dbReference>
<organism evidence="2 3">
    <name type="scientific">Sorangium cellulosum So0157-2</name>
    <dbReference type="NCBI Taxonomy" id="1254432"/>
    <lineage>
        <taxon>Bacteria</taxon>
        <taxon>Pseudomonadati</taxon>
        <taxon>Myxococcota</taxon>
        <taxon>Polyangia</taxon>
        <taxon>Polyangiales</taxon>
        <taxon>Polyangiaceae</taxon>
        <taxon>Sorangium</taxon>
    </lineage>
</organism>
<dbReference type="HOGENOM" id="CLU_771387_0_0_7"/>
<dbReference type="PROSITE" id="PS51257">
    <property type="entry name" value="PROKAR_LIPOPROTEIN"/>
    <property type="match status" value="1"/>
</dbReference>
<gene>
    <name evidence="2" type="ORF">SCE1572_09190</name>
</gene>
<dbReference type="Proteomes" id="UP000014803">
    <property type="component" value="Chromosome"/>
</dbReference>